<reference evidence="2" key="1">
    <citation type="submission" date="2021-01" db="EMBL/GenBank/DDBJ databases">
        <authorList>
            <person name="Corre E."/>
            <person name="Pelletier E."/>
            <person name="Niang G."/>
            <person name="Scheremetjew M."/>
            <person name="Finn R."/>
            <person name="Kale V."/>
            <person name="Holt S."/>
            <person name="Cochrane G."/>
            <person name="Meng A."/>
            <person name="Brown T."/>
            <person name="Cohen L."/>
        </authorList>
    </citation>
    <scope>NUCLEOTIDE SEQUENCE</scope>
    <source>
        <strain evidence="2">CCMP3328</strain>
    </source>
</reference>
<sequence>MAIDDSDAILPIQALAELLRSEGHCESLEEANGIAEIIAEDGPQSTDPVLTWLEANTFPEQEVVQALQDCLDLSLPQCERFVIRLKAVMGVPENDDADEDEDESDGTGDHDDIGEDNDDENYGDDMGDDDGELLDDGECEMCERYIRLTRHHLIPRQTWPRVMPRLLRAAEVLEGCRCMEDGEDVPAREQQQWQRAEEEILGDGLAHWARILVQQQQHGQESPGRRKRRQRGRSNNDNAADEDVGNGVVSIKKSLLRTMLQHHTIDICRPCHSQIHRTHDNMTLAMEYSTMEALLSDDSIRKFCKWANKQKVGKYGVK</sequence>
<evidence type="ECO:0000313" key="2">
    <source>
        <dbReference type="EMBL" id="CAD8330693.1"/>
    </source>
</evidence>
<evidence type="ECO:0000256" key="1">
    <source>
        <dbReference type="SAM" id="MobiDB-lite"/>
    </source>
</evidence>
<dbReference type="PANTHER" id="PTHR37827">
    <property type="entry name" value="TUDOR DOMAIN-CONTAINING PROTEIN"/>
    <property type="match status" value="1"/>
</dbReference>
<dbReference type="AlphaFoldDB" id="A0A7R9ZKQ2"/>
<proteinExistence type="predicted"/>
<organism evidence="2">
    <name type="scientific">Craspedostauros australis</name>
    <dbReference type="NCBI Taxonomy" id="1486917"/>
    <lineage>
        <taxon>Eukaryota</taxon>
        <taxon>Sar</taxon>
        <taxon>Stramenopiles</taxon>
        <taxon>Ochrophyta</taxon>
        <taxon>Bacillariophyta</taxon>
        <taxon>Bacillariophyceae</taxon>
        <taxon>Bacillariophycidae</taxon>
        <taxon>Naviculales</taxon>
        <taxon>Naviculaceae</taxon>
        <taxon>Craspedostauros</taxon>
    </lineage>
</organism>
<dbReference type="EMBL" id="HBEF01004511">
    <property type="protein sequence ID" value="CAD8330693.1"/>
    <property type="molecule type" value="Transcribed_RNA"/>
</dbReference>
<feature type="region of interest" description="Disordered" evidence="1">
    <location>
        <begin position="215"/>
        <end position="244"/>
    </location>
</feature>
<gene>
    <name evidence="2" type="ORF">CAUS1442_LOCUS2791</name>
</gene>
<accession>A0A7R9ZKQ2</accession>
<name>A0A7R9ZKQ2_9STRA</name>
<feature type="compositionally biased region" description="Acidic residues" evidence="1">
    <location>
        <begin position="93"/>
        <end position="135"/>
    </location>
</feature>
<dbReference type="PANTHER" id="PTHR37827:SF1">
    <property type="entry name" value="HNH DOMAIN-CONTAINING PROTEIN"/>
    <property type="match status" value="1"/>
</dbReference>
<protein>
    <submittedName>
        <fullName evidence="2">Uncharacterized protein</fullName>
    </submittedName>
</protein>
<feature type="region of interest" description="Disordered" evidence="1">
    <location>
        <begin position="92"/>
        <end position="135"/>
    </location>
</feature>